<proteinExistence type="predicted"/>
<name>A0AAU8HYZ9_9CAUD</name>
<evidence type="ECO:0000313" key="1">
    <source>
        <dbReference type="EMBL" id="XCI77953.1"/>
    </source>
</evidence>
<dbReference type="EMBL" id="PP895363">
    <property type="protein sequence ID" value="XCI77953.1"/>
    <property type="molecule type" value="Genomic_DNA"/>
</dbReference>
<organism evidence="1">
    <name type="scientific">Klebsiella phage FKP3</name>
    <dbReference type="NCBI Taxonomy" id="3231233"/>
    <lineage>
        <taxon>Viruses</taxon>
        <taxon>Duplodnaviria</taxon>
        <taxon>Heunggongvirae</taxon>
        <taxon>Uroviricota</taxon>
        <taxon>Caudoviricetes</taxon>
        <taxon>Stephanstirmvirinae</taxon>
        <taxon>Justusliebigvirus</taxon>
    </lineage>
</organism>
<accession>A0AAU8HYZ9</accession>
<reference evidence="1" key="1">
    <citation type="submission" date="2024-06" db="EMBL/GenBank/DDBJ databases">
        <title>High activity and specificity of bacteriophage cocktails against carbapenem-resistant Klebsiella pneumoniae belonging to high-risk clones CG258 and ST307.</title>
        <authorList>
            <person name="Jimenez Quiceno J."/>
            <person name="Salazar Ospina L."/>
            <person name="Tellez Carrasquilla S."/>
        </authorList>
    </citation>
    <scope>NUCLEOTIDE SEQUENCE</scope>
</reference>
<protein>
    <submittedName>
        <fullName evidence="1">Uncharacterized protein</fullName>
    </submittedName>
</protein>
<sequence>MKPLFLNCEGEVIAFMDSTAYDLARYAMTFKENVYKRIGGGYTIFNHRNAEVKDVTKVEIGKYRIGWLPSRDAGSLYRVCELVTRGLTYGARACCTILGQT</sequence>